<name>A0ABR3VBJ7_HUMIN</name>
<keyword evidence="1" id="KW-0812">Transmembrane</keyword>
<comment type="caution">
    <text evidence="2">The sequence shown here is derived from an EMBL/GenBank/DDBJ whole genome shotgun (WGS) entry which is preliminary data.</text>
</comment>
<gene>
    <name evidence="2" type="ORF">VTJ49DRAFT_1737</name>
</gene>
<evidence type="ECO:0000313" key="2">
    <source>
        <dbReference type="EMBL" id="KAL1839219.1"/>
    </source>
</evidence>
<keyword evidence="3" id="KW-1185">Reference proteome</keyword>
<dbReference type="EMBL" id="JAZGSY010000169">
    <property type="protein sequence ID" value="KAL1839219.1"/>
    <property type="molecule type" value="Genomic_DNA"/>
</dbReference>
<feature type="transmembrane region" description="Helical" evidence="1">
    <location>
        <begin position="85"/>
        <end position="104"/>
    </location>
</feature>
<evidence type="ECO:0008006" key="4">
    <source>
        <dbReference type="Google" id="ProtNLM"/>
    </source>
</evidence>
<dbReference type="Gene3D" id="2.30.60.10">
    <property type="entry name" value="Cyanovirin-N"/>
    <property type="match status" value="1"/>
</dbReference>
<protein>
    <recommendedName>
        <fullName evidence="4">Cyanovirin-N domain-containing protein</fullName>
    </recommendedName>
</protein>
<organism evidence="2 3">
    <name type="scientific">Humicola insolens</name>
    <name type="common">Soft-rot fungus</name>
    <dbReference type="NCBI Taxonomy" id="85995"/>
    <lineage>
        <taxon>Eukaryota</taxon>
        <taxon>Fungi</taxon>
        <taxon>Dikarya</taxon>
        <taxon>Ascomycota</taxon>
        <taxon>Pezizomycotina</taxon>
        <taxon>Sordariomycetes</taxon>
        <taxon>Sordariomycetidae</taxon>
        <taxon>Sordariales</taxon>
        <taxon>Chaetomiaceae</taxon>
        <taxon>Mycothermus</taxon>
    </lineage>
</organism>
<dbReference type="Proteomes" id="UP001583172">
    <property type="component" value="Unassembled WGS sequence"/>
</dbReference>
<dbReference type="SUPFAM" id="SSF51322">
    <property type="entry name" value="Cyanovirin-N"/>
    <property type="match status" value="1"/>
</dbReference>
<reference evidence="2 3" key="1">
    <citation type="journal article" date="2024" name="Commun. Biol.">
        <title>Comparative genomic analysis of thermophilic fungi reveals convergent evolutionary adaptations and gene losses.</title>
        <authorList>
            <person name="Steindorff A.S."/>
            <person name="Aguilar-Pontes M.V."/>
            <person name="Robinson A.J."/>
            <person name="Andreopoulos B."/>
            <person name="LaButti K."/>
            <person name="Kuo A."/>
            <person name="Mondo S."/>
            <person name="Riley R."/>
            <person name="Otillar R."/>
            <person name="Haridas S."/>
            <person name="Lipzen A."/>
            <person name="Grimwood J."/>
            <person name="Schmutz J."/>
            <person name="Clum A."/>
            <person name="Reid I.D."/>
            <person name="Moisan M.C."/>
            <person name="Butler G."/>
            <person name="Nguyen T.T.M."/>
            <person name="Dewar K."/>
            <person name="Conant G."/>
            <person name="Drula E."/>
            <person name="Henrissat B."/>
            <person name="Hansel C."/>
            <person name="Singer S."/>
            <person name="Hutchinson M.I."/>
            <person name="de Vries R.P."/>
            <person name="Natvig D.O."/>
            <person name="Powell A.J."/>
            <person name="Tsang A."/>
            <person name="Grigoriev I.V."/>
        </authorList>
    </citation>
    <scope>NUCLEOTIDE SEQUENCE [LARGE SCALE GENOMIC DNA]</scope>
    <source>
        <strain evidence="2 3">CBS 620.91</strain>
    </source>
</reference>
<evidence type="ECO:0000256" key="1">
    <source>
        <dbReference type="SAM" id="Phobius"/>
    </source>
</evidence>
<keyword evidence="1" id="KW-1133">Transmembrane helix</keyword>
<keyword evidence="1" id="KW-0472">Membrane</keyword>
<dbReference type="InterPro" id="IPR036673">
    <property type="entry name" value="Cyanovirin-N_sf"/>
</dbReference>
<evidence type="ECO:0000313" key="3">
    <source>
        <dbReference type="Proteomes" id="UP001583172"/>
    </source>
</evidence>
<sequence length="158" mass="17537">MLKHNKLDLNKCLGVDKNGDLIFKKKGYFEQFCQRCSVTVDGQLHCECFRYGGGSNSIAPHPYLPTVSIPPVYRPKTSLANMRPYALFTVAAALLLSLCTADYVNFSRTCTDFLLVDGSILEASCCYPPCEPGMSLINRLNLNQCVGNNPDDYGHLIF</sequence>
<accession>A0ABR3VBJ7</accession>
<proteinExistence type="predicted"/>